<evidence type="ECO:0000313" key="2">
    <source>
        <dbReference type="EMBL" id="MCP2012611.1"/>
    </source>
</evidence>
<sequence length="237" mass="27195">MQITRLAQFELDIKKIEAEVRELEMLHPLQRDDLHDGWVYRVPLRFDTPLRFLLQHGNEHNDKTLHPAHLPSEHGYWQPKLKSFRAMGIDIDEGPQSMMASPIGPIPLDGGAYLKFLIVVRSAAEAQGTIQQRRELITAELTRPQWEQFIAHPGHHVDQICDYYFPSFLATVPSLPRDTATAMWEVAMNTPEKIELATDEQLLAFKGIGPAVLRKLRARCREVTKHRNEPRGDVVNQ</sequence>
<dbReference type="Proteomes" id="UP001162889">
    <property type="component" value="Unassembled WGS sequence"/>
</dbReference>
<evidence type="ECO:0008006" key="5">
    <source>
        <dbReference type="Google" id="ProtNLM"/>
    </source>
</evidence>
<dbReference type="EMBL" id="JAHTGR010000031">
    <property type="protein sequence ID" value="MBV6325410.1"/>
    <property type="molecule type" value="Genomic_DNA"/>
</dbReference>
<proteinExistence type="predicted"/>
<organism evidence="1 3">
    <name type="scientific">Duganella violaceipulchra</name>
    <dbReference type="NCBI Taxonomy" id="2849652"/>
    <lineage>
        <taxon>Bacteria</taxon>
        <taxon>Pseudomonadati</taxon>
        <taxon>Pseudomonadota</taxon>
        <taxon>Betaproteobacteria</taxon>
        <taxon>Burkholderiales</taxon>
        <taxon>Oxalobacteraceae</taxon>
        <taxon>Telluria group</taxon>
        <taxon>Duganella</taxon>
    </lineage>
</organism>
<reference evidence="2" key="2">
    <citation type="submission" date="2022-03" db="EMBL/GenBank/DDBJ databases">
        <title>Genome Encyclopedia of Bacteria and Archaea VI: Functional Genomics of Type Strains.</title>
        <authorList>
            <person name="Whitman W."/>
        </authorList>
    </citation>
    <scope>NUCLEOTIDE SEQUENCE</scope>
    <source>
        <strain evidence="2">HSC-15S17</strain>
    </source>
</reference>
<dbReference type="Proteomes" id="UP001155901">
    <property type="component" value="Unassembled WGS sequence"/>
</dbReference>
<gene>
    <name evidence="1" type="ORF">KVP70_31315</name>
    <name evidence="2" type="ORF">L1274_006379</name>
</gene>
<dbReference type="RefSeq" id="WP_217946289.1">
    <property type="nucleotide sequence ID" value="NZ_JAHTGR010000031.1"/>
</dbReference>
<dbReference type="AlphaFoldDB" id="A0AA41HDH5"/>
<name>A0AA41HDH5_9BURK</name>
<comment type="caution">
    <text evidence="1">The sequence shown here is derived from an EMBL/GenBank/DDBJ whole genome shotgun (WGS) entry which is preliminary data.</text>
</comment>
<accession>A0AA41HDH5</accession>
<evidence type="ECO:0000313" key="1">
    <source>
        <dbReference type="EMBL" id="MBV6325410.1"/>
    </source>
</evidence>
<evidence type="ECO:0000313" key="4">
    <source>
        <dbReference type="Proteomes" id="UP001162889"/>
    </source>
</evidence>
<evidence type="ECO:0000313" key="3">
    <source>
        <dbReference type="Proteomes" id="UP001155901"/>
    </source>
</evidence>
<keyword evidence="4" id="KW-1185">Reference proteome</keyword>
<dbReference type="EMBL" id="JALJZU010000023">
    <property type="protein sequence ID" value="MCP2012611.1"/>
    <property type="molecule type" value="Genomic_DNA"/>
</dbReference>
<protein>
    <recommendedName>
        <fullName evidence="5">Helix-hairpin-helix domain-containing protein</fullName>
    </recommendedName>
</protein>
<reference evidence="1" key="1">
    <citation type="submission" date="2021-07" db="EMBL/GenBank/DDBJ databases">
        <title>Characterization of violacein-producing bacteria and related species.</title>
        <authorList>
            <person name="Wilson H.S."/>
            <person name="De Leon M.E."/>
        </authorList>
    </citation>
    <scope>NUCLEOTIDE SEQUENCE</scope>
    <source>
        <strain evidence="1">HSC-15S17</strain>
    </source>
</reference>